<comment type="caution">
    <text evidence="1">The sequence shown here is derived from an EMBL/GenBank/DDBJ whole genome shotgun (WGS) entry which is preliminary data.</text>
</comment>
<accession>A0ABN9XS95</accession>
<sequence length="224" mass="23652">DAGVLGLVELHAAGPELQKVLSDFDSKAWKAAATPSRDHHGRNAGGAALGVRRHIKYRSLCRLAARADQTLGQLRRRKPAPAFEAGPVDCHDFQALTTHMQGGPPTIVVLCLYDGLGATGVNIRKLQPVGVLVRGLQGDWMVIGDFNMPPEQLQQSAWPAEVQGEIAAPTDVAFSQHTGGRMLDCSAVGGIGVHRPCQLLAHVGGEFRSHVGLIAGVELGASGR</sequence>
<evidence type="ECO:0000313" key="1">
    <source>
        <dbReference type="EMBL" id="CAK0902865.1"/>
    </source>
</evidence>
<organism evidence="1 2">
    <name type="scientific">Prorocentrum cordatum</name>
    <dbReference type="NCBI Taxonomy" id="2364126"/>
    <lineage>
        <taxon>Eukaryota</taxon>
        <taxon>Sar</taxon>
        <taxon>Alveolata</taxon>
        <taxon>Dinophyceae</taxon>
        <taxon>Prorocentrales</taxon>
        <taxon>Prorocentraceae</taxon>
        <taxon>Prorocentrum</taxon>
    </lineage>
</organism>
<feature type="non-terminal residue" evidence="1">
    <location>
        <position position="1"/>
    </location>
</feature>
<reference evidence="1" key="1">
    <citation type="submission" date="2023-10" db="EMBL/GenBank/DDBJ databases">
        <authorList>
            <person name="Chen Y."/>
            <person name="Shah S."/>
            <person name="Dougan E. K."/>
            <person name="Thang M."/>
            <person name="Chan C."/>
        </authorList>
    </citation>
    <scope>NUCLEOTIDE SEQUENCE [LARGE SCALE GENOMIC DNA]</scope>
</reference>
<dbReference type="Proteomes" id="UP001189429">
    <property type="component" value="Unassembled WGS sequence"/>
</dbReference>
<proteinExistence type="predicted"/>
<feature type="non-terminal residue" evidence="1">
    <location>
        <position position="224"/>
    </location>
</feature>
<evidence type="ECO:0008006" key="3">
    <source>
        <dbReference type="Google" id="ProtNLM"/>
    </source>
</evidence>
<evidence type="ECO:0000313" key="2">
    <source>
        <dbReference type="Proteomes" id="UP001189429"/>
    </source>
</evidence>
<dbReference type="EMBL" id="CAUYUJ010021130">
    <property type="protein sequence ID" value="CAK0902865.1"/>
    <property type="molecule type" value="Genomic_DNA"/>
</dbReference>
<name>A0ABN9XS95_9DINO</name>
<keyword evidence="2" id="KW-1185">Reference proteome</keyword>
<protein>
    <recommendedName>
        <fullName evidence="3">Endonuclease/exonuclease/phosphatase domain-containing protein</fullName>
    </recommendedName>
</protein>
<gene>
    <name evidence="1" type="ORF">PCOR1329_LOCUS79340</name>
</gene>